<evidence type="ECO:0000256" key="1">
    <source>
        <dbReference type="SAM" id="Phobius"/>
    </source>
</evidence>
<feature type="transmembrane region" description="Helical" evidence="1">
    <location>
        <begin position="165"/>
        <end position="186"/>
    </location>
</feature>
<keyword evidence="1" id="KW-0472">Membrane</keyword>
<reference evidence="3" key="1">
    <citation type="journal article" date="2023" name="Commun. Biol.">
        <title>Genome analysis of Parmales, the sister group of diatoms, reveals the evolutionary specialization of diatoms from phago-mixotrophs to photoautotrophs.</title>
        <authorList>
            <person name="Ban H."/>
            <person name="Sato S."/>
            <person name="Yoshikawa S."/>
            <person name="Yamada K."/>
            <person name="Nakamura Y."/>
            <person name="Ichinomiya M."/>
            <person name="Sato N."/>
            <person name="Blanc-Mathieu R."/>
            <person name="Endo H."/>
            <person name="Kuwata A."/>
            <person name="Ogata H."/>
        </authorList>
    </citation>
    <scope>NUCLEOTIDE SEQUENCE [LARGE SCALE GENOMIC DNA]</scope>
    <source>
        <strain evidence="3">NIES 3701</strain>
    </source>
</reference>
<comment type="caution">
    <text evidence="2">The sequence shown here is derived from an EMBL/GenBank/DDBJ whole genome shotgun (WGS) entry which is preliminary data.</text>
</comment>
<feature type="transmembrane region" description="Helical" evidence="1">
    <location>
        <begin position="123"/>
        <end position="144"/>
    </location>
</feature>
<dbReference type="AlphaFoldDB" id="A0A9W6ZZR3"/>
<protein>
    <submittedName>
        <fullName evidence="2">Uncharacterized protein</fullName>
    </submittedName>
</protein>
<sequence length="323" mass="36132">MAIHGGPSPSPFWQPDKSSVSQVAFAALIKFALVLGIVSYQQIFTTDEHRAGACLAALGFIVIETTWTTIAKEDPATGNVSLTLKPEKFGHSSFAQFWSNVIWTPMTLHGYRSLVANSWLRVALFPLNIWWLEIVEGYILMFIFGRNVAWEYRGRLAYFHGNITLQYYLPWAFLGGVVQLAWAPVIDPLIFLFAEKKAVNIVLPVAAALTLIFAPKMNLKAIFNVLKDTGGAEAWVVVEDEWEKKLGPFRGTSEHPEEDLLEGQIKVTGEEKRQETCCEKVSEQEVCLSREGKAQAALKCEGDAFAKYPEEEEVKSRSGEIQK</sequence>
<proteinExistence type="predicted"/>
<dbReference type="Proteomes" id="UP001165085">
    <property type="component" value="Unassembled WGS sequence"/>
</dbReference>
<evidence type="ECO:0000313" key="2">
    <source>
        <dbReference type="EMBL" id="GMH60911.1"/>
    </source>
</evidence>
<feature type="transmembrane region" description="Helical" evidence="1">
    <location>
        <begin position="20"/>
        <end position="40"/>
    </location>
</feature>
<dbReference type="OrthoDB" id="73532at2759"/>
<keyword evidence="3" id="KW-1185">Reference proteome</keyword>
<name>A0A9W6ZZR3_9STRA</name>
<dbReference type="EMBL" id="BRXY01000068">
    <property type="protein sequence ID" value="GMH60911.1"/>
    <property type="molecule type" value="Genomic_DNA"/>
</dbReference>
<evidence type="ECO:0000313" key="3">
    <source>
        <dbReference type="Proteomes" id="UP001165085"/>
    </source>
</evidence>
<keyword evidence="1" id="KW-0812">Transmembrane</keyword>
<feature type="transmembrane region" description="Helical" evidence="1">
    <location>
        <begin position="198"/>
        <end position="214"/>
    </location>
</feature>
<accession>A0A9W6ZZR3</accession>
<gene>
    <name evidence="2" type="ORF">TrST_g8752</name>
</gene>
<keyword evidence="1" id="KW-1133">Transmembrane helix</keyword>
<organism evidence="2 3">
    <name type="scientific">Triparma strigata</name>
    <dbReference type="NCBI Taxonomy" id="1606541"/>
    <lineage>
        <taxon>Eukaryota</taxon>
        <taxon>Sar</taxon>
        <taxon>Stramenopiles</taxon>
        <taxon>Ochrophyta</taxon>
        <taxon>Bolidophyceae</taxon>
        <taxon>Parmales</taxon>
        <taxon>Triparmaceae</taxon>
        <taxon>Triparma</taxon>
    </lineage>
</organism>
<feature type="transmembrane region" description="Helical" evidence="1">
    <location>
        <begin position="52"/>
        <end position="70"/>
    </location>
</feature>